<evidence type="ECO:0000313" key="2">
    <source>
        <dbReference type="EMBL" id="MBU9360802.1"/>
    </source>
</evidence>
<comment type="caution">
    <text evidence="2">The sequence shown here is derived from an EMBL/GenBank/DDBJ whole genome shotgun (WGS) entry which is preliminary data.</text>
</comment>
<name>A0AAP2HQH5_9BURK</name>
<keyword evidence="1" id="KW-0812">Transmembrane</keyword>
<evidence type="ECO:0000256" key="1">
    <source>
        <dbReference type="SAM" id="Phobius"/>
    </source>
</evidence>
<dbReference type="RefSeq" id="WP_217085091.1">
    <property type="nucleotide sequence ID" value="NZ_JAHPMX010000044.1"/>
</dbReference>
<gene>
    <name evidence="2" type="ORF">KTE52_31250</name>
</gene>
<reference evidence="2" key="1">
    <citation type="submission" date="2021-06" db="EMBL/GenBank/DDBJ databases">
        <title>A collection of bacterial strains from the Burkholderia cepacia Research Laboratory and Repository.</title>
        <authorList>
            <person name="Lipuma J."/>
            <person name="Spilker T."/>
        </authorList>
    </citation>
    <scope>NUCLEOTIDE SEQUENCE</scope>
    <source>
        <strain evidence="2">AU37435</strain>
    </source>
</reference>
<evidence type="ECO:0000313" key="3">
    <source>
        <dbReference type="Proteomes" id="UP001196915"/>
    </source>
</evidence>
<keyword evidence="1" id="KW-1133">Transmembrane helix</keyword>
<organism evidence="2 3">
    <name type="scientific">Burkholderia multivorans</name>
    <dbReference type="NCBI Taxonomy" id="87883"/>
    <lineage>
        <taxon>Bacteria</taxon>
        <taxon>Pseudomonadati</taxon>
        <taxon>Pseudomonadota</taxon>
        <taxon>Betaproteobacteria</taxon>
        <taxon>Burkholderiales</taxon>
        <taxon>Burkholderiaceae</taxon>
        <taxon>Burkholderia</taxon>
        <taxon>Burkholderia cepacia complex</taxon>
    </lineage>
</organism>
<dbReference type="EMBL" id="JAHPMX010000044">
    <property type="protein sequence ID" value="MBU9360802.1"/>
    <property type="molecule type" value="Genomic_DNA"/>
</dbReference>
<dbReference type="AlphaFoldDB" id="A0AAP2HQH5"/>
<proteinExistence type="predicted"/>
<accession>A0AAP2HQH5</accession>
<feature type="transmembrane region" description="Helical" evidence="1">
    <location>
        <begin position="21"/>
        <end position="45"/>
    </location>
</feature>
<keyword evidence="1" id="KW-0472">Membrane</keyword>
<dbReference type="Proteomes" id="UP001196915">
    <property type="component" value="Unassembled WGS sequence"/>
</dbReference>
<protein>
    <submittedName>
        <fullName evidence="2">Uncharacterized protein</fullName>
    </submittedName>
</protein>
<sequence length="55" mass="6059">MKRFIAFITRIVGPESGHPMFSGLLAGLLMAHILVLGFCGLAWLIHWLPWPGGTK</sequence>